<gene>
    <name evidence="2" type="ORF">PVC01_000053000</name>
</gene>
<dbReference type="AlphaFoldDB" id="A0A1G4EFA7"/>
<dbReference type="VEuPathDB" id="PlasmoDB:PVX_009595"/>
<organism evidence="2 3">
    <name type="scientific">Plasmodium vivax</name>
    <name type="common">malaria parasite P. vivax</name>
    <dbReference type="NCBI Taxonomy" id="5855"/>
    <lineage>
        <taxon>Eukaryota</taxon>
        <taxon>Sar</taxon>
        <taxon>Alveolata</taxon>
        <taxon>Apicomplexa</taxon>
        <taxon>Aconoidasida</taxon>
        <taxon>Haemosporida</taxon>
        <taxon>Plasmodiidae</taxon>
        <taxon>Plasmodium</taxon>
        <taxon>Plasmodium (Plasmodium)</taxon>
    </lineage>
</organism>
<reference evidence="2 3" key="1">
    <citation type="submission" date="2016-07" db="EMBL/GenBank/DDBJ databases">
        <authorList>
            <consortium name="Pathogen Informatics"/>
        </authorList>
    </citation>
    <scope>NUCLEOTIDE SEQUENCE [LARGE SCALE GENOMIC DNA]</scope>
</reference>
<dbReference type="Proteomes" id="UP000305196">
    <property type="component" value="Unassembled WGS sequence"/>
</dbReference>
<feature type="compositionally biased region" description="Basic and acidic residues" evidence="1">
    <location>
        <begin position="264"/>
        <end position="273"/>
    </location>
</feature>
<dbReference type="VEuPathDB" id="PlasmoDB:PVW1_140086800"/>
<dbReference type="InterPro" id="IPR008780">
    <property type="entry name" value="Plasmodium_Vir"/>
</dbReference>
<feature type="compositionally biased region" description="Basic and acidic residues" evidence="1">
    <location>
        <begin position="247"/>
        <end position="256"/>
    </location>
</feature>
<name>A0A1G4EFA7_PLAVI</name>
<evidence type="ECO:0000313" key="2">
    <source>
        <dbReference type="EMBL" id="SCA81968.1"/>
    </source>
</evidence>
<dbReference type="EMBL" id="FLYI01000222">
    <property type="protein sequence ID" value="SCA81968.1"/>
    <property type="molecule type" value="Genomic_DNA"/>
</dbReference>
<dbReference type="Pfam" id="PF05795">
    <property type="entry name" value="Plasmodium_Vir"/>
    <property type="match status" value="1"/>
</dbReference>
<accession>A0A1G4EFA7</accession>
<dbReference type="VEuPathDB" id="PlasmoDB:PVPAM_000008400"/>
<evidence type="ECO:0000313" key="3">
    <source>
        <dbReference type="Proteomes" id="UP000305196"/>
    </source>
</evidence>
<proteinExistence type="predicted"/>
<dbReference type="VEuPathDB" id="PlasmoDB:PVP01_0004840"/>
<protein>
    <submittedName>
        <fullName evidence="2">VIR protein</fullName>
    </submittedName>
</protein>
<feature type="region of interest" description="Disordered" evidence="1">
    <location>
        <begin position="247"/>
        <end position="273"/>
    </location>
</feature>
<sequence length="354" mass="40897">MDSSQEDEYYPIVHLFPTGEGRFDIKKITSTGDHLIPCNSINHKYLDDEKAFISDCPEVVTYIKNIFTEHLKENETYRCKYLNYSINSVVKNNENQKYKEKTLIEAYSRLATNLSVCKDSIKTIEDSVFYNVKELSDIYYKFKNHIKIINDYETTDCQDLYHIVKSYLNIKSTCRDEKNKFCDAVDKFKIDCLSKIKKIKCKHVEYNLKPFPTWDVNTIVEFEEAEAEAQPQERQDRANVVEDVKEGGVDTEETARSSHIGIPDVDHNGDSLKDNASNPVRTITYTSLGLILPLATLYRFTPLGSWVSTKILGRNKLMENMNKNHYELLLNDVRNGEMSLNDTTYSISYNSAAK</sequence>
<evidence type="ECO:0000256" key="1">
    <source>
        <dbReference type="SAM" id="MobiDB-lite"/>
    </source>
</evidence>